<proteinExistence type="inferred from homology"/>
<dbReference type="OMA" id="VSIWNAM"/>
<dbReference type="PANTHER" id="PTHR47926:SF360">
    <property type="entry name" value="PENTATRICOPEPTIDE REPEAT-CONTAINING PROTEIN"/>
    <property type="match status" value="1"/>
</dbReference>
<dbReference type="InterPro" id="IPR046960">
    <property type="entry name" value="PPR_At4g14850-like_plant"/>
</dbReference>
<dbReference type="Pfam" id="PF14432">
    <property type="entry name" value="DYW_deaminase"/>
    <property type="match status" value="1"/>
</dbReference>
<dbReference type="InterPro" id="IPR011990">
    <property type="entry name" value="TPR-like_helical_dom_sf"/>
</dbReference>
<feature type="repeat" description="PPR" evidence="3">
    <location>
        <begin position="138"/>
        <end position="172"/>
    </location>
</feature>
<keyword evidence="2" id="KW-0677">Repeat</keyword>
<dbReference type="EnsemblPlants" id="Kaladp0068s0090.1.v1.1">
    <property type="protein sequence ID" value="Kaladp0068s0090.1.v1.1"/>
    <property type="gene ID" value="Kaladp0068s0090.v1.1"/>
</dbReference>
<dbReference type="Pfam" id="PF01535">
    <property type="entry name" value="PPR"/>
    <property type="match status" value="2"/>
</dbReference>
<dbReference type="AlphaFoldDB" id="A0A7N0UIS8"/>
<evidence type="ECO:0000256" key="1">
    <source>
        <dbReference type="ARBA" id="ARBA00006643"/>
    </source>
</evidence>
<dbReference type="FunFam" id="1.25.40.10:FF:000242">
    <property type="entry name" value="Pentatricopeptide repeat-containing protein"/>
    <property type="match status" value="1"/>
</dbReference>
<dbReference type="NCBIfam" id="TIGR00756">
    <property type="entry name" value="PPR"/>
    <property type="match status" value="2"/>
</dbReference>
<protein>
    <recommendedName>
        <fullName evidence="4">DYW domain-containing protein</fullName>
    </recommendedName>
</protein>
<dbReference type="Pfam" id="PF20431">
    <property type="entry name" value="E_motif"/>
    <property type="match status" value="1"/>
</dbReference>
<dbReference type="Proteomes" id="UP000594263">
    <property type="component" value="Unplaced"/>
</dbReference>
<dbReference type="GO" id="GO:0009451">
    <property type="term" value="P:RNA modification"/>
    <property type="evidence" value="ECO:0007669"/>
    <property type="project" value="InterPro"/>
</dbReference>
<organism evidence="5 6">
    <name type="scientific">Kalanchoe fedtschenkoi</name>
    <name type="common">Lavender scallops</name>
    <name type="synonym">South American air plant</name>
    <dbReference type="NCBI Taxonomy" id="63787"/>
    <lineage>
        <taxon>Eukaryota</taxon>
        <taxon>Viridiplantae</taxon>
        <taxon>Streptophyta</taxon>
        <taxon>Embryophyta</taxon>
        <taxon>Tracheophyta</taxon>
        <taxon>Spermatophyta</taxon>
        <taxon>Magnoliopsida</taxon>
        <taxon>eudicotyledons</taxon>
        <taxon>Gunneridae</taxon>
        <taxon>Pentapetalae</taxon>
        <taxon>Saxifragales</taxon>
        <taxon>Crassulaceae</taxon>
        <taxon>Kalanchoe</taxon>
    </lineage>
</organism>
<dbReference type="PANTHER" id="PTHR47926">
    <property type="entry name" value="PENTATRICOPEPTIDE REPEAT-CONTAINING PROTEIN"/>
    <property type="match status" value="1"/>
</dbReference>
<accession>A0A7N0UIS8</accession>
<reference evidence="5" key="1">
    <citation type="submission" date="2021-01" db="UniProtKB">
        <authorList>
            <consortium name="EnsemblPlants"/>
        </authorList>
    </citation>
    <scope>IDENTIFICATION</scope>
</reference>
<dbReference type="GO" id="GO:0008270">
    <property type="term" value="F:zinc ion binding"/>
    <property type="evidence" value="ECO:0007669"/>
    <property type="project" value="InterPro"/>
</dbReference>
<dbReference type="InterPro" id="IPR002885">
    <property type="entry name" value="PPR_rpt"/>
</dbReference>
<evidence type="ECO:0000259" key="4">
    <source>
        <dbReference type="Pfam" id="PF14432"/>
    </source>
</evidence>
<evidence type="ECO:0000313" key="6">
    <source>
        <dbReference type="Proteomes" id="UP000594263"/>
    </source>
</evidence>
<feature type="repeat" description="PPR" evidence="3">
    <location>
        <begin position="239"/>
        <end position="273"/>
    </location>
</feature>
<dbReference type="InterPro" id="IPR046848">
    <property type="entry name" value="E_motif"/>
</dbReference>
<dbReference type="Gene3D" id="1.25.40.10">
    <property type="entry name" value="Tetratricopeptide repeat domain"/>
    <property type="match status" value="3"/>
</dbReference>
<name>A0A7N0UIS8_KALFE</name>
<feature type="domain" description="DYW" evidence="4">
    <location>
        <begin position="451"/>
        <end position="543"/>
    </location>
</feature>
<keyword evidence="6" id="KW-1185">Reference proteome</keyword>
<dbReference type="InterPro" id="IPR032867">
    <property type="entry name" value="DYW_dom"/>
</dbReference>
<dbReference type="PROSITE" id="PS51375">
    <property type="entry name" value="PPR"/>
    <property type="match status" value="3"/>
</dbReference>
<sequence>MLTLFGQTKSNILLPRAAKLISAVRIGNADFGFSFTASQHPSMARTFAGRQMRCWDFATAIGVHAKAVKRGYAADPAVNSYLVMMFRSRHLDLGRKLLGEVRAYGFDLLTSNLMVAELMRTGECSAAMKMFDEMPDRDVVTWNSVVGGCVRNLKIAEAFKVFKDMMRSNVEPDGFTFASMMAACSRLGAISQAEWIHGLMVDKGIQLNAILSSALIDMYSKCGRIEVARGIFNIIHRNDVCVYNAMINGLAIHGLAEGAVELLLQMEVEHVSPDAITFMGLLKACGHGGLVDVGRGCFNLMIRKYSIQPQLEHYGAMVDLLGRAGLLEEAYRLIETMPMDPDVVIWRSVLSSSRTYKKAELGELAIAKISQLKSGDYVLLSNTYCSINKWESAARLREAMQKKRVHKVHGKSWIEAAGSVHQFRAGDQIHPDRDSIYKILEGLTQRVKLEGFVPSTELVLMDVSDEEKEKSLNFHSEKIALAFGILKSGPGAEIRISKNLRTCYDCHSWIKLVAKVLNRVIIIRDRLRFHRFEAGLCSCRDYW</sequence>
<dbReference type="GO" id="GO:0003723">
    <property type="term" value="F:RNA binding"/>
    <property type="evidence" value="ECO:0007669"/>
    <property type="project" value="InterPro"/>
</dbReference>
<evidence type="ECO:0000313" key="5">
    <source>
        <dbReference type="EnsemblPlants" id="Kaladp0068s0090.1.v1.1"/>
    </source>
</evidence>
<evidence type="ECO:0000256" key="2">
    <source>
        <dbReference type="ARBA" id="ARBA00022737"/>
    </source>
</evidence>
<comment type="similarity">
    <text evidence="1">Belongs to the PPR family. PCMP-H subfamily.</text>
</comment>
<dbReference type="Gramene" id="Kaladp0068s0090.1.v1.1">
    <property type="protein sequence ID" value="Kaladp0068s0090.1.v1.1"/>
    <property type="gene ID" value="Kaladp0068s0090.v1.1"/>
</dbReference>
<feature type="repeat" description="PPR" evidence="3">
    <location>
        <begin position="173"/>
        <end position="207"/>
    </location>
</feature>
<dbReference type="Pfam" id="PF13041">
    <property type="entry name" value="PPR_2"/>
    <property type="match status" value="2"/>
</dbReference>
<evidence type="ECO:0000256" key="3">
    <source>
        <dbReference type="PROSITE-ProRule" id="PRU00708"/>
    </source>
</evidence>